<dbReference type="Gene3D" id="3.40.50.10860">
    <property type="entry name" value="Leucine Dehydrogenase, chain A, domain 1"/>
    <property type="match status" value="1"/>
</dbReference>
<evidence type="ECO:0000256" key="7">
    <source>
        <dbReference type="ARBA" id="ARBA00049442"/>
    </source>
</evidence>
<feature type="binding site" evidence="8">
    <location>
        <begin position="127"/>
        <end position="131"/>
    </location>
    <ligand>
        <name>NADP(+)</name>
        <dbReference type="ChEBI" id="CHEBI:58349"/>
    </ligand>
</feature>
<dbReference type="InterPro" id="IPR011342">
    <property type="entry name" value="Shikimate_DH"/>
</dbReference>
<dbReference type="SUPFAM" id="SSF53223">
    <property type="entry name" value="Aminoacid dehydrogenase-like, N-terminal domain"/>
    <property type="match status" value="1"/>
</dbReference>
<dbReference type="InterPro" id="IPR041121">
    <property type="entry name" value="SDH_C"/>
</dbReference>
<dbReference type="GO" id="GO:0008652">
    <property type="term" value="P:amino acid biosynthetic process"/>
    <property type="evidence" value="ECO:0007669"/>
    <property type="project" value="UniProtKB-KW"/>
</dbReference>
<accession>A0A369XQB6</accession>
<dbReference type="GO" id="GO:0005829">
    <property type="term" value="C:cytosol"/>
    <property type="evidence" value="ECO:0007669"/>
    <property type="project" value="TreeGrafter"/>
</dbReference>
<dbReference type="Pfam" id="PF08501">
    <property type="entry name" value="Shikimate_dh_N"/>
    <property type="match status" value="1"/>
</dbReference>
<evidence type="ECO:0000256" key="6">
    <source>
        <dbReference type="ARBA" id="ARBA00023141"/>
    </source>
</evidence>
<proteinExistence type="inferred from homology"/>
<comment type="pathway">
    <text evidence="1 8">Metabolic intermediate biosynthesis; chorismate biosynthesis; chorismate from D-erythrose 4-phosphate and phosphoenolpyruvate: step 4/7.</text>
</comment>
<dbReference type="NCBIfam" id="TIGR00507">
    <property type="entry name" value="aroE"/>
    <property type="match status" value="1"/>
</dbReference>
<dbReference type="InterPro" id="IPR013708">
    <property type="entry name" value="Shikimate_DH-bd_N"/>
</dbReference>
<dbReference type="InterPro" id="IPR006151">
    <property type="entry name" value="Shikm_DH/Glu-tRNA_Rdtase"/>
</dbReference>
<dbReference type="PANTHER" id="PTHR21089">
    <property type="entry name" value="SHIKIMATE DEHYDROGENASE"/>
    <property type="match status" value="1"/>
</dbReference>
<dbReference type="Pfam" id="PF01488">
    <property type="entry name" value="Shikimate_DH"/>
    <property type="match status" value="1"/>
</dbReference>
<feature type="domain" description="SDH C-terminal" evidence="11">
    <location>
        <begin position="244"/>
        <end position="274"/>
    </location>
</feature>
<name>A0A369XQB6_9PROT</name>
<evidence type="ECO:0000256" key="2">
    <source>
        <dbReference type="ARBA" id="ARBA00012962"/>
    </source>
</evidence>
<evidence type="ECO:0000256" key="4">
    <source>
        <dbReference type="ARBA" id="ARBA00022857"/>
    </source>
</evidence>
<evidence type="ECO:0000313" key="12">
    <source>
        <dbReference type="EMBL" id="RDE51570.1"/>
    </source>
</evidence>
<dbReference type="GO" id="GO:0004764">
    <property type="term" value="F:shikimate 3-dehydrogenase (NADP+) activity"/>
    <property type="evidence" value="ECO:0007669"/>
    <property type="project" value="UniProtKB-UniRule"/>
</dbReference>
<dbReference type="AlphaFoldDB" id="A0A369XQB6"/>
<gene>
    <name evidence="8" type="primary">aroE</name>
    <name evidence="12" type="ORF">DVS81_05265</name>
</gene>
<evidence type="ECO:0000256" key="3">
    <source>
        <dbReference type="ARBA" id="ARBA00022605"/>
    </source>
</evidence>
<evidence type="ECO:0000256" key="5">
    <source>
        <dbReference type="ARBA" id="ARBA00023002"/>
    </source>
</evidence>
<evidence type="ECO:0000313" key="13">
    <source>
        <dbReference type="Proteomes" id="UP000253831"/>
    </source>
</evidence>
<comment type="caution">
    <text evidence="8">Lacks conserved residue(s) required for the propagation of feature annotation.</text>
</comment>
<dbReference type="HAMAP" id="MF_00222">
    <property type="entry name" value="Shikimate_DH_AroE"/>
    <property type="match status" value="1"/>
</dbReference>
<dbReference type="FunFam" id="3.40.50.10860:FF:000006">
    <property type="entry name" value="Shikimate dehydrogenase (NADP(+))"/>
    <property type="match status" value="1"/>
</dbReference>
<comment type="similarity">
    <text evidence="8">Belongs to the shikimate dehydrogenase family.</text>
</comment>
<dbReference type="EMBL" id="QPGA01000006">
    <property type="protein sequence ID" value="RDE51570.1"/>
    <property type="molecule type" value="Genomic_DNA"/>
</dbReference>
<dbReference type="Proteomes" id="UP000253831">
    <property type="component" value="Unassembled WGS sequence"/>
</dbReference>
<feature type="binding site" evidence="8">
    <location>
        <position position="222"/>
    </location>
    <ligand>
        <name>shikimate</name>
        <dbReference type="ChEBI" id="CHEBI:36208"/>
    </ligand>
</feature>
<evidence type="ECO:0000256" key="8">
    <source>
        <dbReference type="HAMAP-Rule" id="MF_00222"/>
    </source>
</evidence>
<feature type="binding site" evidence="8">
    <location>
        <position position="244"/>
    </location>
    <ligand>
        <name>NADP(+)</name>
        <dbReference type="ChEBI" id="CHEBI:58349"/>
    </ligand>
</feature>
<feature type="binding site" evidence="8">
    <location>
        <position position="87"/>
    </location>
    <ligand>
        <name>shikimate</name>
        <dbReference type="ChEBI" id="CHEBI:36208"/>
    </ligand>
</feature>
<feature type="domain" description="Shikimate dehydrogenase substrate binding N-terminal" evidence="10">
    <location>
        <begin position="7"/>
        <end position="88"/>
    </location>
</feature>
<comment type="caution">
    <text evidence="12">The sequence shown here is derived from an EMBL/GenBank/DDBJ whole genome shotgun (WGS) entry which is preliminary data.</text>
</comment>
<feature type="binding site" evidence="8">
    <location>
        <position position="220"/>
    </location>
    <ligand>
        <name>NADP(+)</name>
        <dbReference type="ChEBI" id="CHEBI:58349"/>
    </ligand>
</feature>
<dbReference type="GO" id="GO:0009073">
    <property type="term" value="P:aromatic amino acid family biosynthetic process"/>
    <property type="evidence" value="ECO:0007669"/>
    <property type="project" value="UniProtKB-KW"/>
</dbReference>
<comment type="function">
    <text evidence="8">Involved in the biosynthesis of the chorismate, which leads to the biosynthesis of aromatic amino acids. Catalyzes the reversible NADPH linked reduction of 3-dehydroshikimate (DHSA) to yield shikimate (SA).</text>
</comment>
<keyword evidence="6 8" id="KW-0057">Aromatic amino acid biosynthesis</keyword>
<evidence type="ECO:0000259" key="10">
    <source>
        <dbReference type="Pfam" id="PF08501"/>
    </source>
</evidence>
<evidence type="ECO:0000259" key="9">
    <source>
        <dbReference type="Pfam" id="PF01488"/>
    </source>
</evidence>
<dbReference type="GO" id="GO:0050661">
    <property type="term" value="F:NADP binding"/>
    <property type="evidence" value="ECO:0007669"/>
    <property type="project" value="InterPro"/>
</dbReference>
<organism evidence="12 13">
    <name type="scientific">Candidatus Accumulibacter meliphilus</name>
    <dbReference type="NCBI Taxonomy" id="2211374"/>
    <lineage>
        <taxon>Bacteria</taxon>
        <taxon>Pseudomonadati</taxon>
        <taxon>Pseudomonadota</taxon>
        <taxon>Betaproteobacteria</taxon>
        <taxon>Candidatus Accumulibacter</taxon>
    </lineage>
</organism>
<dbReference type="GO" id="GO:0009423">
    <property type="term" value="P:chorismate biosynthetic process"/>
    <property type="evidence" value="ECO:0007669"/>
    <property type="project" value="UniProtKB-UniRule"/>
</dbReference>
<feature type="active site" description="Proton acceptor" evidence="8">
    <location>
        <position position="66"/>
    </location>
</feature>
<dbReference type="InterPro" id="IPR046346">
    <property type="entry name" value="Aminoacid_DH-like_N_sf"/>
</dbReference>
<evidence type="ECO:0000256" key="1">
    <source>
        <dbReference type="ARBA" id="ARBA00004871"/>
    </source>
</evidence>
<dbReference type="EC" id="1.1.1.25" evidence="2 8"/>
<dbReference type="PANTHER" id="PTHR21089:SF1">
    <property type="entry name" value="BIFUNCTIONAL 3-DEHYDROQUINATE DEHYDRATASE_SHIKIMATE DEHYDROGENASE, CHLOROPLASTIC"/>
    <property type="match status" value="1"/>
</dbReference>
<comment type="catalytic activity">
    <reaction evidence="7 8">
        <text>shikimate + NADP(+) = 3-dehydroshikimate + NADPH + H(+)</text>
        <dbReference type="Rhea" id="RHEA:17737"/>
        <dbReference type="ChEBI" id="CHEBI:15378"/>
        <dbReference type="ChEBI" id="CHEBI:16630"/>
        <dbReference type="ChEBI" id="CHEBI:36208"/>
        <dbReference type="ChEBI" id="CHEBI:57783"/>
        <dbReference type="ChEBI" id="CHEBI:58349"/>
        <dbReference type="EC" id="1.1.1.25"/>
    </reaction>
</comment>
<dbReference type="UniPathway" id="UPA00053">
    <property type="reaction ID" value="UER00087"/>
</dbReference>
<sequence>MSDLYCVFGNPISHSKSPLIHTAFAAQCGQDLRYEALLAPIDGFAASVRTFIASGGRGANVTVPFKEEAFRLATRLSVRAELAAAVNSLRFDGAEIVGDNTDGAGLLRDLRVNLACPIAGRRVLLLGAGGAARGVVAPLLEQRPATLVIANRNVARAQQLAQRFAATAGASLLCAGGYPELAGQSFDLVINATSASLAGALPPLPVAAGVFAPASLAYDMMYGKGDTPFLAFARAQGAAHLADGLGMLVEQAAEAFHFWRGLRPDSALVIAALRARSETGPAG</sequence>
<keyword evidence="5 8" id="KW-0560">Oxidoreductase</keyword>
<dbReference type="InterPro" id="IPR022893">
    <property type="entry name" value="Shikimate_DH_fam"/>
</dbReference>
<dbReference type="NCBIfam" id="NF001310">
    <property type="entry name" value="PRK00258.1-2"/>
    <property type="match status" value="1"/>
</dbReference>
<dbReference type="Gene3D" id="3.40.50.720">
    <property type="entry name" value="NAD(P)-binding Rossmann-like Domain"/>
    <property type="match status" value="1"/>
</dbReference>
<dbReference type="InterPro" id="IPR036291">
    <property type="entry name" value="NAD(P)-bd_dom_sf"/>
</dbReference>
<evidence type="ECO:0000259" key="11">
    <source>
        <dbReference type="Pfam" id="PF18317"/>
    </source>
</evidence>
<feature type="binding site" evidence="8">
    <location>
        <position position="102"/>
    </location>
    <ligand>
        <name>shikimate</name>
        <dbReference type="ChEBI" id="CHEBI:36208"/>
    </ligand>
</feature>
<feature type="binding site" evidence="8">
    <location>
        <position position="62"/>
    </location>
    <ligand>
        <name>shikimate</name>
        <dbReference type="ChEBI" id="CHEBI:36208"/>
    </ligand>
</feature>
<reference evidence="12 13" key="1">
    <citation type="submission" date="2018-05" db="EMBL/GenBank/DDBJ databases">
        <title>Integrated omic analyses show evidence that a Ca. Accumulibacter phosphatis strain performs denitrification under micro-aerobic conditions.</title>
        <authorList>
            <person name="Camejo P.Y."/>
            <person name="Katherine M.D."/>
            <person name="Daniel N.R."/>
        </authorList>
    </citation>
    <scope>NUCLEOTIDE SEQUENCE [LARGE SCALE GENOMIC DNA]</scope>
    <source>
        <strain evidence="12">UW-LDO-IC</strain>
    </source>
</reference>
<protein>
    <recommendedName>
        <fullName evidence="2 8">Shikimate dehydrogenase (NADP(+))</fullName>
        <shortName evidence="8">SDH</shortName>
        <ecNumber evidence="2 8">1.1.1.25</ecNumber>
    </recommendedName>
</protein>
<keyword evidence="3 8" id="KW-0028">Amino-acid biosynthesis</keyword>
<dbReference type="CDD" id="cd01065">
    <property type="entry name" value="NAD_bind_Shikimate_DH"/>
    <property type="match status" value="1"/>
</dbReference>
<feature type="binding site" evidence="8">
    <location>
        <position position="251"/>
    </location>
    <ligand>
        <name>shikimate</name>
        <dbReference type="ChEBI" id="CHEBI:36208"/>
    </ligand>
</feature>
<keyword evidence="4 8" id="KW-0521">NADP</keyword>
<dbReference type="SUPFAM" id="SSF51735">
    <property type="entry name" value="NAD(P)-binding Rossmann-fold domains"/>
    <property type="match status" value="1"/>
</dbReference>
<comment type="subunit">
    <text evidence="8">Homodimer.</text>
</comment>
<dbReference type="GO" id="GO:0019632">
    <property type="term" value="P:shikimate metabolic process"/>
    <property type="evidence" value="ECO:0007669"/>
    <property type="project" value="InterPro"/>
</dbReference>
<dbReference type="Pfam" id="PF18317">
    <property type="entry name" value="SDH_C"/>
    <property type="match status" value="1"/>
</dbReference>
<feature type="binding site" evidence="8">
    <location>
        <begin position="15"/>
        <end position="17"/>
    </location>
    <ligand>
        <name>shikimate</name>
        <dbReference type="ChEBI" id="CHEBI:36208"/>
    </ligand>
</feature>
<feature type="domain" description="Quinate/shikimate 5-dehydrogenase/glutamyl-tRNA reductase" evidence="9">
    <location>
        <begin position="118"/>
        <end position="196"/>
    </location>
</feature>